<feature type="domain" description="ANTAR" evidence="2">
    <location>
        <begin position="71"/>
        <end position="132"/>
    </location>
</feature>
<dbReference type="Pfam" id="PF03861">
    <property type="entry name" value="ANTAR"/>
    <property type="match status" value="1"/>
</dbReference>
<dbReference type="Gene3D" id="1.10.10.10">
    <property type="entry name" value="Winged helix-like DNA-binding domain superfamily/Winged helix DNA-binding domain"/>
    <property type="match status" value="1"/>
</dbReference>
<evidence type="ECO:0000259" key="2">
    <source>
        <dbReference type="PROSITE" id="PS50921"/>
    </source>
</evidence>
<name>A0ABS9HG26_9ACTN</name>
<comment type="caution">
    <text evidence="3">The sequence shown here is derived from an EMBL/GenBank/DDBJ whole genome shotgun (WGS) entry which is preliminary data.</text>
</comment>
<evidence type="ECO:0000313" key="4">
    <source>
        <dbReference type="Proteomes" id="UP001201161"/>
    </source>
</evidence>
<dbReference type="PROSITE" id="PS50921">
    <property type="entry name" value="ANTAR"/>
    <property type="match status" value="1"/>
</dbReference>
<dbReference type="SMART" id="SM01012">
    <property type="entry name" value="ANTAR"/>
    <property type="match status" value="1"/>
</dbReference>
<proteinExistence type="predicted"/>
<keyword evidence="1" id="KW-0175">Coiled coil</keyword>
<feature type="coiled-coil region" evidence="1">
    <location>
        <begin position="1"/>
        <end position="28"/>
    </location>
</feature>
<protein>
    <submittedName>
        <fullName evidence="3">ANTAR domain-containing protein</fullName>
    </submittedName>
</protein>
<reference evidence="3 4" key="1">
    <citation type="submission" date="2022-01" db="EMBL/GenBank/DDBJ databases">
        <title>Nocardioides sp. nov., an actinomycete isolated from mining soil.</title>
        <authorList>
            <person name="Liu L."/>
        </authorList>
    </citation>
    <scope>NUCLEOTIDE SEQUENCE [LARGE SCALE GENOMIC DNA]</scope>
    <source>
        <strain evidence="3 4">KLBMP 9356</strain>
    </source>
</reference>
<accession>A0ABS9HG26</accession>
<sequence>MSDLKRQIDELAAALASSRADIADLTERADVSHARPDAAETRADAMEHRVDGIEVRADVDREIVAELQADGGLARENVEQLQTALMSSRVVGTALGILMTSRNVSQVEALTVLKDARQRTNTKLRDLAATIVAGAEAVR</sequence>
<dbReference type="RefSeq" id="WP_236404094.1">
    <property type="nucleotide sequence ID" value="NZ_JAKJHZ010000010.1"/>
</dbReference>
<dbReference type="Proteomes" id="UP001201161">
    <property type="component" value="Unassembled WGS sequence"/>
</dbReference>
<dbReference type="InterPro" id="IPR036388">
    <property type="entry name" value="WH-like_DNA-bd_sf"/>
</dbReference>
<evidence type="ECO:0000313" key="3">
    <source>
        <dbReference type="EMBL" id="MCF6379317.1"/>
    </source>
</evidence>
<gene>
    <name evidence="3" type="ORF">L2K70_17025</name>
</gene>
<dbReference type="InterPro" id="IPR005561">
    <property type="entry name" value="ANTAR"/>
</dbReference>
<dbReference type="EMBL" id="JAKJHZ010000010">
    <property type="protein sequence ID" value="MCF6379317.1"/>
    <property type="molecule type" value="Genomic_DNA"/>
</dbReference>
<keyword evidence="4" id="KW-1185">Reference proteome</keyword>
<evidence type="ECO:0000256" key="1">
    <source>
        <dbReference type="SAM" id="Coils"/>
    </source>
</evidence>
<organism evidence="3 4">
    <name type="scientific">Nocardioides potassii</name>
    <dbReference type="NCBI Taxonomy" id="2911371"/>
    <lineage>
        <taxon>Bacteria</taxon>
        <taxon>Bacillati</taxon>
        <taxon>Actinomycetota</taxon>
        <taxon>Actinomycetes</taxon>
        <taxon>Propionibacteriales</taxon>
        <taxon>Nocardioidaceae</taxon>
        <taxon>Nocardioides</taxon>
    </lineage>
</organism>